<evidence type="ECO:0000313" key="3">
    <source>
        <dbReference type="EMBL" id="RRI05474.1"/>
    </source>
</evidence>
<accession>A0A3P3G3W2</accession>
<evidence type="ECO:0000256" key="1">
    <source>
        <dbReference type="ARBA" id="ARBA00022649"/>
    </source>
</evidence>
<sequence length="70" mass="7512">MPSRKTPRGALAEVAQETNNEIASIRLSTADQLALVEAIVNPPEPNDALRKPPTPTKALSLNLGSRARPR</sequence>
<dbReference type="Proteomes" id="UP000273786">
    <property type="component" value="Unassembled WGS sequence"/>
</dbReference>
<dbReference type="RefSeq" id="WP_124996533.1">
    <property type="nucleotide sequence ID" value="NZ_RQXT01000005.1"/>
</dbReference>
<reference evidence="3 4" key="1">
    <citation type="submission" date="2018-11" db="EMBL/GenBank/DDBJ databases">
        <title>the genome of Mesorhizobium tamadayense DSM 28320.</title>
        <authorList>
            <person name="Gao J."/>
        </authorList>
    </citation>
    <scope>NUCLEOTIDE SEQUENCE [LARGE SCALE GENOMIC DNA]</scope>
    <source>
        <strain evidence="3 4">DSM 28320</strain>
    </source>
</reference>
<dbReference type="AlphaFoldDB" id="A0A3P3G3W2"/>
<keyword evidence="1" id="KW-1277">Toxin-antitoxin system</keyword>
<comment type="caution">
    <text evidence="3">The sequence shown here is derived from an EMBL/GenBank/DDBJ whole genome shotgun (WGS) entry which is preliminary data.</text>
</comment>
<dbReference type="InterPro" id="IPR014795">
    <property type="entry name" value="TacA_1-like"/>
</dbReference>
<evidence type="ECO:0000313" key="4">
    <source>
        <dbReference type="Proteomes" id="UP000273786"/>
    </source>
</evidence>
<keyword evidence="4" id="KW-1185">Reference proteome</keyword>
<name>A0A3P3G3W2_9HYPH</name>
<feature type="region of interest" description="Disordered" evidence="2">
    <location>
        <begin position="43"/>
        <end position="70"/>
    </location>
</feature>
<dbReference type="OrthoDB" id="573898at2"/>
<evidence type="ECO:0000256" key="2">
    <source>
        <dbReference type="SAM" id="MobiDB-lite"/>
    </source>
</evidence>
<dbReference type="EMBL" id="RQXT01000005">
    <property type="protein sequence ID" value="RRI05474.1"/>
    <property type="molecule type" value="Genomic_DNA"/>
</dbReference>
<gene>
    <name evidence="3" type="ORF">EH240_06205</name>
</gene>
<proteinExistence type="predicted"/>
<dbReference type="Gene3D" id="1.20.5.780">
    <property type="entry name" value="Single helix bin"/>
    <property type="match status" value="1"/>
</dbReference>
<organism evidence="3 4">
    <name type="scientific">Mesorhizobium tamadayense</name>
    <dbReference type="NCBI Taxonomy" id="425306"/>
    <lineage>
        <taxon>Bacteria</taxon>
        <taxon>Pseudomonadati</taxon>
        <taxon>Pseudomonadota</taxon>
        <taxon>Alphaproteobacteria</taxon>
        <taxon>Hyphomicrobiales</taxon>
        <taxon>Phyllobacteriaceae</taxon>
        <taxon>Mesorhizobium</taxon>
    </lineage>
</organism>
<dbReference type="Pfam" id="PF08681">
    <property type="entry name" value="TacA1"/>
    <property type="match status" value="1"/>
</dbReference>
<protein>
    <submittedName>
        <fullName evidence="3">DUF1778 domain-containing protein</fullName>
    </submittedName>
</protein>